<dbReference type="Proteomes" id="UP001521150">
    <property type="component" value="Unassembled WGS sequence"/>
</dbReference>
<comment type="caution">
    <text evidence="1">The sequence shown here is derived from an EMBL/GenBank/DDBJ whole genome shotgun (WGS) entry which is preliminary data.</text>
</comment>
<evidence type="ECO:0000313" key="1">
    <source>
        <dbReference type="EMBL" id="MCE7007357.1"/>
    </source>
</evidence>
<name>A0ABS8ZIL0_9PSEU</name>
<sequence>MPDGFDVDLAALDQAGQAISQTMHDMKTCEVDDIVGATHLYGHDGLRGAFDHFCDRWQYGVEVLLEDGDKIAKALNASMDAYIENDSNVEQTFRATGAGDDPARDVADG</sequence>
<keyword evidence="2" id="KW-1185">Reference proteome</keyword>
<accession>A0ABS8ZIL0</accession>
<organism evidence="1 2">
    <name type="scientific">Kibdelosporangium philippinense</name>
    <dbReference type="NCBI Taxonomy" id="211113"/>
    <lineage>
        <taxon>Bacteria</taxon>
        <taxon>Bacillati</taxon>
        <taxon>Actinomycetota</taxon>
        <taxon>Actinomycetes</taxon>
        <taxon>Pseudonocardiales</taxon>
        <taxon>Pseudonocardiaceae</taxon>
        <taxon>Kibdelosporangium</taxon>
    </lineage>
</organism>
<gene>
    <name evidence="1" type="ORF">LWC34_31750</name>
</gene>
<evidence type="ECO:0008006" key="3">
    <source>
        <dbReference type="Google" id="ProtNLM"/>
    </source>
</evidence>
<reference evidence="1 2" key="1">
    <citation type="submission" date="2021-12" db="EMBL/GenBank/DDBJ databases">
        <title>Genome sequence of Kibdelosporangium philippinense ATCC 49844.</title>
        <authorList>
            <person name="Fedorov E.A."/>
            <person name="Omeragic M."/>
            <person name="Shalygina K.F."/>
            <person name="Maclea K.S."/>
        </authorList>
    </citation>
    <scope>NUCLEOTIDE SEQUENCE [LARGE SCALE GENOMIC DNA]</scope>
    <source>
        <strain evidence="1 2">ATCC 49844</strain>
    </source>
</reference>
<evidence type="ECO:0000313" key="2">
    <source>
        <dbReference type="Proteomes" id="UP001521150"/>
    </source>
</evidence>
<protein>
    <recommendedName>
        <fullName evidence="3">Excreted virulence factor EspC, type VII ESX diderm</fullName>
    </recommendedName>
</protein>
<dbReference type="EMBL" id="JAJVCN010000002">
    <property type="protein sequence ID" value="MCE7007357.1"/>
    <property type="molecule type" value="Genomic_DNA"/>
</dbReference>
<dbReference type="RefSeq" id="WP_233728733.1">
    <property type="nucleotide sequence ID" value="NZ_JAJVCN010000002.1"/>
</dbReference>
<proteinExistence type="predicted"/>